<reference evidence="1" key="1">
    <citation type="journal article" date="2020" name="Nature">
        <title>Giant virus diversity and host interactions through global metagenomics.</title>
        <authorList>
            <person name="Schulz F."/>
            <person name="Roux S."/>
            <person name="Paez-Espino D."/>
            <person name="Jungbluth S."/>
            <person name="Walsh D.A."/>
            <person name="Denef V.J."/>
            <person name="McMahon K.D."/>
            <person name="Konstantinidis K.T."/>
            <person name="Eloe-Fadrosh E.A."/>
            <person name="Kyrpides N.C."/>
            <person name="Woyke T."/>
        </authorList>
    </citation>
    <scope>NUCLEOTIDE SEQUENCE</scope>
    <source>
        <strain evidence="1">GVMAG-M-3300025860-25</strain>
    </source>
</reference>
<organism evidence="1">
    <name type="scientific">viral metagenome</name>
    <dbReference type="NCBI Taxonomy" id="1070528"/>
    <lineage>
        <taxon>unclassified sequences</taxon>
        <taxon>metagenomes</taxon>
        <taxon>organismal metagenomes</taxon>
    </lineage>
</organism>
<dbReference type="EMBL" id="MN740335">
    <property type="protein sequence ID" value="QHU01188.1"/>
    <property type="molecule type" value="Genomic_DNA"/>
</dbReference>
<dbReference type="SUPFAM" id="SSF51197">
    <property type="entry name" value="Clavaminate synthase-like"/>
    <property type="match status" value="1"/>
</dbReference>
<dbReference type="PANTHER" id="PTHR31630:SF6">
    <property type="entry name" value="PHYTANOYL-COA DIOXYGENASE-RELATED"/>
    <property type="match status" value="1"/>
</dbReference>
<accession>A0A6C0JB68</accession>
<dbReference type="PANTHER" id="PTHR31630">
    <property type="entry name" value="PHYTANOYL-COA DIOXYGENASE-RELATED-RELATED"/>
    <property type="match status" value="1"/>
</dbReference>
<dbReference type="AlphaFoldDB" id="A0A6C0JB68"/>
<name>A0A6C0JB68_9ZZZZ</name>
<protein>
    <recommendedName>
        <fullName evidence="2">Phytanoyl-CoA dioxygenase</fullName>
    </recommendedName>
</protein>
<sequence length="339" mass="38522">MTYTPTPFVPTLFEPTDSTNWKQFLEEEGYVVIRNILPPDEKSASFDLFKRNWTEVSPNFNWEDQTTWNIQNSPMMFGKGMAIFNGFGQSDFMWSLRTNPNIYKIFQEIHQTEDLVVSLDGFSVFLSDKQKSNSWLHIDQNPKNTLYSIQGSYNFLPVGEKDAGFLVVPKSHKTFTPDVSHKKDWILIDQETFVPQAVKLIIPENCLVLWNSKTIHANKGMTKGASGFNRLTAYITYLPKSLRPLDVLEKRKQAYLDSKTTSHWANKCELKRYPFGFKTNYEKKGFGDLVIAKADIPIGSADIPIGFADIPIGFADIPIGSADIPIGSADIPIDRLNFI</sequence>
<dbReference type="Gene3D" id="2.60.120.620">
    <property type="entry name" value="q2cbj1_9rhob like domain"/>
    <property type="match status" value="1"/>
</dbReference>
<proteinExistence type="predicted"/>
<evidence type="ECO:0008006" key="2">
    <source>
        <dbReference type="Google" id="ProtNLM"/>
    </source>
</evidence>
<evidence type="ECO:0000313" key="1">
    <source>
        <dbReference type="EMBL" id="QHU01188.1"/>
    </source>
</evidence>